<dbReference type="PANTHER" id="PTHR43357">
    <property type="entry name" value="INNER MEMBRANE ABC TRANSPORTER PERMEASE PROTEIN YDCV"/>
    <property type="match status" value="1"/>
</dbReference>
<gene>
    <name evidence="10" type="ordered locus">Mesil_2723</name>
</gene>
<dbReference type="Pfam" id="PF00528">
    <property type="entry name" value="BPD_transp_1"/>
    <property type="match status" value="2"/>
</dbReference>
<comment type="similarity">
    <text evidence="8">Belongs to the binding-protein-dependent transport system permease family.</text>
</comment>
<dbReference type="SUPFAM" id="SSF161098">
    <property type="entry name" value="MetI-like"/>
    <property type="match status" value="2"/>
</dbReference>
<feature type="transmembrane region" description="Helical" evidence="8">
    <location>
        <begin position="371"/>
        <end position="392"/>
    </location>
</feature>
<evidence type="ECO:0000256" key="3">
    <source>
        <dbReference type="ARBA" id="ARBA00022475"/>
    </source>
</evidence>
<proteinExistence type="inferred from homology"/>
<accession>D7BC72</accession>
<keyword evidence="6 8" id="KW-1133">Transmembrane helix</keyword>
<protein>
    <submittedName>
        <fullName evidence="10">Binding-protein-dependent transport systems inner membrane component</fullName>
    </submittedName>
</protein>
<dbReference type="eggNOG" id="COG1178">
    <property type="taxonomic scope" value="Bacteria"/>
</dbReference>
<feature type="domain" description="ABC transmembrane type-1" evidence="9">
    <location>
        <begin position="63"/>
        <end position="258"/>
    </location>
</feature>
<dbReference type="CDD" id="cd06261">
    <property type="entry name" value="TM_PBP2"/>
    <property type="match status" value="2"/>
</dbReference>
<dbReference type="PANTHER" id="PTHR43357:SF3">
    <property type="entry name" value="FE(3+)-TRANSPORT SYSTEM PERMEASE PROTEIN FBPB 2"/>
    <property type="match status" value="1"/>
</dbReference>
<dbReference type="RefSeq" id="WP_013159105.1">
    <property type="nucleotide sequence ID" value="NC_014212.1"/>
</dbReference>
<dbReference type="InterPro" id="IPR000515">
    <property type="entry name" value="MetI-like"/>
</dbReference>
<dbReference type="InterPro" id="IPR035906">
    <property type="entry name" value="MetI-like_sf"/>
</dbReference>
<keyword evidence="5 8" id="KW-0812">Transmembrane</keyword>
<dbReference type="STRING" id="526227.Mesil_2723"/>
<dbReference type="PROSITE" id="PS50928">
    <property type="entry name" value="ABC_TM1"/>
    <property type="match status" value="2"/>
</dbReference>
<dbReference type="Gene3D" id="1.10.3720.10">
    <property type="entry name" value="MetI-like"/>
    <property type="match status" value="2"/>
</dbReference>
<keyword evidence="11" id="KW-1185">Reference proteome</keyword>
<dbReference type="EMBL" id="CP002042">
    <property type="protein sequence ID" value="ADH64569.1"/>
    <property type="molecule type" value="Genomic_DNA"/>
</dbReference>
<feature type="domain" description="ABC transmembrane type-1" evidence="9">
    <location>
        <begin position="333"/>
        <end position="523"/>
    </location>
</feature>
<feature type="transmembrane region" description="Helical" evidence="8">
    <location>
        <begin position="288"/>
        <end position="316"/>
    </location>
</feature>
<dbReference type="GO" id="GO:0055085">
    <property type="term" value="P:transmembrane transport"/>
    <property type="evidence" value="ECO:0007669"/>
    <property type="project" value="InterPro"/>
</dbReference>
<feature type="transmembrane region" description="Helical" evidence="8">
    <location>
        <begin position="98"/>
        <end position="121"/>
    </location>
</feature>
<feature type="transmembrane region" description="Helical" evidence="8">
    <location>
        <begin position="336"/>
        <end position="359"/>
    </location>
</feature>
<feature type="transmembrane region" description="Helical" evidence="8">
    <location>
        <begin position="198"/>
        <end position="220"/>
    </location>
</feature>
<name>D7BC72_ALLS1</name>
<evidence type="ECO:0000256" key="6">
    <source>
        <dbReference type="ARBA" id="ARBA00022989"/>
    </source>
</evidence>
<dbReference type="GO" id="GO:0005886">
    <property type="term" value="C:plasma membrane"/>
    <property type="evidence" value="ECO:0007669"/>
    <property type="project" value="UniProtKB-SubCell"/>
</dbReference>
<feature type="transmembrane region" description="Helical" evidence="8">
    <location>
        <begin position="20"/>
        <end position="40"/>
    </location>
</feature>
<reference evidence="10 11" key="1">
    <citation type="journal article" date="2010" name="Stand. Genomic Sci.">
        <title>Complete genome sequence of Meiothermus silvanus type strain (VI-R2).</title>
        <authorList>
            <person name="Sikorski J."/>
            <person name="Tindall B.J."/>
            <person name="Lowry S."/>
            <person name="Lucas S."/>
            <person name="Nolan M."/>
            <person name="Copeland A."/>
            <person name="Glavina Del Rio T."/>
            <person name="Tice H."/>
            <person name="Cheng J.F."/>
            <person name="Han C."/>
            <person name="Pitluck S."/>
            <person name="Liolios K."/>
            <person name="Ivanova N."/>
            <person name="Mavromatis K."/>
            <person name="Mikhailova N."/>
            <person name="Pati A."/>
            <person name="Goodwin L."/>
            <person name="Chen A."/>
            <person name="Palaniappan K."/>
            <person name="Land M."/>
            <person name="Hauser L."/>
            <person name="Chang Y.J."/>
            <person name="Jeffries C.D."/>
            <person name="Rohde M."/>
            <person name="Goker M."/>
            <person name="Woyke T."/>
            <person name="Bristow J."/>
            <person name="Eisen J.A."/>
            <person name="Markowitz V."/>
            <person name="Hugenholtz P."/>
            <person name="Kyrpides N.C."/>
            <person name="Klenk H.P."/>
            <person name="Lapidus A."/>
        </authorList>
    </citation>
    <scope>NUCLEOTIDE SEQUENCE [LARGE SCALE GENOMIC DNA]</scope>
    <source>
        <strain evidence="11">ATCC 700542 / DSM 9946 / VI-R2</strain>
    </source>
</reference>
<evidence type="ECO:0000313" key="10">
    <source>
        <dbReference type="EMBL" id="ADH64569.1"/>
    </source>
</evidence>
<keyword evidence="2 8" id="KW-0813">Transport</keyword>
<feature type="transmembrane region" description="Helical" evidence="8">
    <location>
        <begin position="505"/>
        <end position="524"/>
    </location>
</feature>
<dbReference type="KEGG" id="msv:Mesil_2723"/>
<feature type="transmembrane region" description="Helical" evidence="8">
    <location>
        <begin position="240"/>
        <end position="259"/>
    </location>
</feature>
<organism evidence="10 11">
    <name type="scientific">Allomeiothermus silvanus (strain ATCC 700542 / DSM 9946 / NBRC 106475 / NCIMB 13440 / VI-R2)</name>
    <name type="common">Thermus silvanus</name>
    <dbReference type="NCBI Taxonomy" id="526227"/>
    <lineage>
        <taxon>Bacteria</taxon>
        <taxon>Thermotogati</taxon>
        <taxon>Deinococcota</taxon>
        <taxon>Deinococci</taxon>
        <taxon>Thermales</taxon>
        <taxon>Thermaceae</taxon>
        <taxon>Allomeiothermus</taxon>
    </lineage>
</organism>
<feature type="transmembrane region" description="Helical" evidence="8">
    <location>
        <begin position="60"/>
        <end position="86"/>
    </location>
</feature>
<evidence type="ECO:0000256" key="5">
    <source>
        <dbReference type="ARBA" id="ARBA00022692"/>
    </source>
</evidence>
<evidence type="ECO:0000256" key="4">
    <source>
        <dbReference type="ARBA" id="ARBA00022519"/>
    </source>
</evidence>
<comment type="subcellular location">
    <subcellularLocation>
        <location evidence="1">Cell inner membrane</location>
        <topology evidence="1">Multi-pass membrane protein</topology>
    </subcellularLocation>
    <subcellularLocation>
        <location evidence="8">Cell membrane</location>
        <topology evidence="8">Multi-pass membrane protein</topology>
    </subcellularLocation>
</comment>
<feature type="transmembrane region" description="Helical" evidence="8">
    <location>
        <begin position="141"/>
        <end position="159"/>
    </location>
</feature>
<evidence type="ECO:0000256" key="1">
    <source>
        <dbReference type="ARBA" id="ARBA00004429"/>
    </source>
</evidence>
<evidence type="ECO:0000256" key="8">
    <source>
        <dbReference type="RuleBase" id="RU363032"/>
    </source>
</evidence>
<sequence>MLKARRMVRNHATRPIPPYFLVPAVLAGVGVLLPLVYLLLRAFEADPKTLAELVLRERNLRLLVNTLLLALGVVAGTTLLALPLAWLTARSDLRGQRFLALLLVLPLAIPGYVGAFALLGASGPGGLIHALTGIPWPRPSGYWGALGVLVLFTYPYLFLNLRSALLGLDPSLEEAARSLGYRGGEVFFKVVLPQLRPALYAGWLLVGLHVLGDFGVVSLMRFETFSYAIYLQYSASFDRIYAAWLSLMLLVLTAGLLLAEARLLRGLSLSRVGLGSARKARAVALGGWRWPALGLVVCTLGAALVVPGATIVYWVFRWPGDYNRGLEGIVQSFLHSAQASAPAAILAALLALPLAYLGVRFPSAFSRALERTAYLGYTVPPLAFALALIFFSLRAVPFLYQTLALLVLAYSLHFLAEAIGPIRSALYQASPRLEEAARSLGYSPVGAFMKASLPIIRRGVVASMALVFLSSIKELPLTFLLAPVGFDTLATRIWGYTSEAMFAEAAPYALLIAFFSALFVGLLLSQERKT</sequence>
<evidence type="ECO:0000256" key="2">
    <source>
        <dbReference type="ARBA" id="ARBA00022448"/>
    </source>
</evidence>
<feature type="transmembrane region" description="Helical" evidence="8">
    <location>
        <begin position="398"/>
        <end position="416"/>
    </location>
</feature>
<keyword evidence="7 8" id="KW-0472">Membrane</keyword>
<dbReference type="AlphaFoldDB" id="D7BC72"/>
<keyword evidence="4" id="KW-0997">Cell inner membrane</keyword>
<feature type="transmembrane region" description="Helical" evidence="8">
    <location>
        <begin position="459"/>
        <end position="485"/>
    </location>
</feature>
<dbReference type="Proteomes" id="UP000001916">
    <property type="component" value="Chromosome"/>
</dbReference>
<evidence type="ECO:0000256" key="7">
    <source>
        <dbReference type="ARBA" id="ARBA00023136"/>
    </source>
</evidence>
<keyword evidence="3" id="KW-1003">Cell membrane</keyword>
<evidence type="ECO:0000313" key="11">
    <source>
        <dbReference type="Proteomes" id="UP000001916"/>
    </source>
</evidence>
<dbReference type="HOGENOM" id="CLU_021838_0_0_0"/>
<evidence type="ECO:0000259" key="9">
    <source>
        <dbReference type="PROSITE" id="PS50928"/>
    </source>
</evidence>
<dbReference type="OrthoDB" id="9776648at2"/>